<protein>
    <recommendedName>
        <fullName evidence="2">AB hydrolase-1 domain-containing protein</fullName>
    </recommendedName>
</protein>
<name>A0A1D2JPH2_PARBR</name>
<sequence>MKRQPQLSLSVGKERTKVKPAKADPAEIDWEKGEHEGFVSIANHSLFLSVYGPNRRYNSPIVIVLPDAGCSCRQWTAVRKLIQRTTRVLLYDRSGYGDSEEMSNPTTPTAENLALELDSLLAGAEIRPPYILVCHSYGGIIAREFLHLKRFKGELCNVIGIVFVEGDHENTPALARHPGLQALTKGHEDLLEIAETDDVVLDKEDYEALVEESQSSKLHEMADAEFSQIEESCLELGKKNQLEADPPILGSYPVSVLKGDAARSHEILYELAIKEGRGASMAPQAEWKRVIADFRELDEFLQTENLKLSTKHSYSIARRGGHNIHLTEPKAILRENVFGLCSFLACTFFSSRSKRPQNDRVQFN</sequence>
<dbReference type="VEuPathDB" id="FungiDB:PADG_03773"/>
<evidence type="ECO:0000259" key="2">
    <source>
        <dbReference type="Pfam" id="PF12697"/>
    </source>
</evidence>
<feature type="domain" description="AB hydrolase-1" evidence="2">
    <location>
        <begin position="62"/>
        <end position="205"/>
    </location>
</feature>
<dbReference type="InterPro" id="IPR000073">
    <property type="entry name" value="AB_hydrolase_1"/>
</dbReference>
<dbReference type="Proteomes" id="UP000242814">
    <property type="component" value="Unassembled WGS sequence"/>
</dbReference>
<organism evidence="3 4">
    <name type="scientific">Paracoccidioides brasiliensis</name>
    <dbReference type="NCBI Taxonomy" id="121759"/>
    <lineage>
        <taxon>Eukaryota</taxon>
        <taxon>Fungi</taxon>
        <taxon>Dikarya</taxon>
        <taxon>Ascomycota</taxon>
        <taxon>Pezizomycotina</taxon>
        <taxon>Eurotiomycetes</taxon>
        <taxon>Eurotiomycetidae</taxon>
        <taxon>Onygenales</taxon>
        <taxon>Ajellomycetaceae</taxon>
        <taxon>Paracoccidioides</taxon>
    </lineage>
</organism>
<reference evidence="3 4" key="1">
    <citation type="submission" date="2016-06" db="EMBL/GenBank/DDBJ databases">
        <authorList>
            <person name="Kjaerup R.B."/>
            <person name="Dalgaard T.S."/>
            <person name="Juul-Madsen H.R."/>
        </authorList>
    </citation>
    <scope>NUCLEOTIDE SEQUENCE [LARGE SCALE GENOMIC DNA]</scope>
    <source>
        <strain evidence="3 4">Pb300</strain>
    </source>
</reference>
<dbReference type="InterPro" id="IPR029058">
    <property type="entry name" value="AB_hydrolase_fold"/>
</dbReference>
<gene>
    <name evidence="3" type="ORF">ACO22_00395</name>
</gene>
<proteinExistence type="predicted"/>
<dbReference type="Pfam" id="PF12697">
    <property type="entry name" value="Abhydrolase_6"/>
    <property type="match status" value="1"/>
</dbReference>
<feature type="compositionally biased region" description="Basic and acidic residues" evidence="1">
    <location>
        <begin position="12"/>
        <end position="24"/>
    </location>
</feature>
<dbReference type="SUPFAM" id="SSF53474">
    <property type="entry name" value="alpha/beta-Hydrolases"/>
    <property type="match status" value="1"/>
</dbReference>
<comment type="caution">
    <text evidence="3">The sequence shown here is derived from an EMBL/GenBank/DDBJ whole genome shotgun (WGS) entry which is preliminary data.</text>
</comment>
<dbReference type="EMBL" id="LZYO01000007">
    <property type="protein sequence ID" value="ODH45100.1"/>
    <property type="molecule type" value="Genomic_DNA"/>
</dbReference>
<evidence type="ECO:0000313" key="3">
    <source>
        <dbReference type="EMBL" id="ODH45100.1"/>
    </source>
</evidence>
<dbReference type="AlphaFoldDB" id="A0A1D2JPH2"/>
<evidence type="ECO:0000256" key="1">
    <source>
        <dbReference type="SAM" id="MobiDB-lite"/>
    </source>
</evidence>
<dbReference type="VEuPathDB" id="FungiDB:PABG_01642"/>
<accession>A0A1D2JPH2</accession>
<feature type="region of interest" description="Disordered" evidence="1">
    <location>
        <begin position="1"/>
        <end position="24"/>
    </location>
</feature>
<dbReference type="Gene3D" id="3.40.50.1820">
    <property type="entry name" value="alpha/beta hydrolase"/>
    <property type="match status" value="1"/>
</dbReference>
<evidence type="ECO:0000313" key="4">
    <source>
        <dbReference type="Proteomes" id="UP000242814"/>
    </source>
</evidence>